<sequence length="158" mass="17903">MSDNTREHSNNEIREVFESYDTVGDGLIFAKQIGDVLRALNLKPTEADIHRYVSHYSSPEERIVFGDFLYTYQAARNLCNPVPLEEIIEGLSHFDKEGNGMIKVAELRHILTTLGERLADDEVDKLIEGHADSRGNINIADFVKKIVELDVSIYGFSF</sequence>
<dbReference type="Gene3D" id="1.10.238.10">
    <property type="entry name" value="EF-hand"/>
    <property type="match status" value="2"/>
</dbReference>
<dbReference type="InterPro" id="IPR011992">
    <property type="entry name" value="EF-hand-dom_pair"/>
</dbReference>
<feature type="domain" description="EF-hand" evidence="2">
    <location>
        <begin position="82"/>
        <end position="117"/>
    </location>
</feature>
<dbReference type="STRING" id="131310.A0A0N5A3M3"/>
<dbReference type="InterPro" id="IPR050230">
    <property type="entry name" value="CALM/Myosin/TropC-like"/>
</dbReference>
<dbReference type="FunFam" id="1.10.238.10:FF:000003">
    <property type="entry name" value="Calmodulin A"/>
    <property type="match status" value="1"/>
</dbReference>
<evidence type="ECO:0000256" key="1">
    <source>
        <dbReference type="ARBA" id="ARBA00022737"/>
    </source>
</evidence>
<dbReference type="GO" id="GO:0005509">
    <property type="term" value="F:calcium ion binding"/>
    <property type="evidence" value="ECO:0007669"/>
    <property type="project" value="InterPro"/>
</dbReference>
<evidence type="ECO:0000313" key="3">
    <source>
        <dbReference type="Proteomes" id="UP000038045"/>
    </source>
</evidence>
<protein>
    <submittedName>
        <fullName evidence="4">Myosin-2 essential light chain</fullName>
    </submittedName>
</protein>
<dbReference type="WBParaSite" id="PTRK_0001622700.1">
    <property type="protein sequence ID" value="PTRK_0001622700.1"/>
    <property type="gene ID" value="PTRK_0001622700"/>
</dbReference>
<evidence type="ECO:0000259" key="2">
    <source>
        <dbReference type="PROSITE" id="PS50222"/>
    </source>
</evidence>
<feature type="domain" description="EF-hand" evidence="2">
    <location>
        <begin position="8"/>
        <end position="43"/>
    </location>
</feature>
<dbReference type="GO" id="GO:0016460">
    <property type="term" value="C:myosin II complex"/>
    <property type="evidence" value="ECO:0007669"/>
    <property type="project" value="TreeGrafter"/>
</dbReference>
<accession>A0A0N5A3M3</accession>
<dbReference type="InterPro" id="IPR002048">
    <property type="entry name" value="EF_hand_dom"/>
</dbReference>
<keyword evidence="3" id="KW-1185">Reference proteome</keyword>
<dbReference type="PANTHER" id="PTHR23048">
    <property type="entry name" value="MYOSIN LIGHT CHAIN 1, 3"/>
    <property type="match status" value="1"/>
</dbReference>
<dbReference type="AlphaFoldDB" id="A0A0N5A3M3"/>
<reference evidence="4" key="1">
    <citation type="submission" date="2017-02" db="UniProtKB">
        <authorList>
            <consortium name="WormBaseParasite"/>
        </authorList>
    </citation>
    <scope>IDENTIFICATION</scope>
</reference>
<dbReference type="CDD" id="cd00051">
    <property type="entry name" value="EFh"/>
    <property type="match status" value="1"/>
</dbReference>
<dbReference type="SMART" id="SM00054">
    <property type="entry name" value="EFh"/>
    <property type="match status" value="2"/>
</dbReference>
<proteinExistence type="predicted"/>
<name>A0A0N5A3M3_PARTI</name>
<organism evidence="3 4">
    <name type="scientific">Parastrongyloides trichosuri</name>
    <name type="common">Possum-specific nematode worm</name>
    <dbReference type="NCBI Taxonomy" id="131310"/>
    <lineage>
        <taxon>Eukaryota</taxon>
        <taxon>Metazoa</taxon>
        <taxon>Ecdysozoa</taxon>
        <taxon>Nematoda</taxon>
        <taxon>Chromadorea</taxon>
        <taxon>Rhabditida</taxon>
        <taxon>Tylenchina</taxon>
        <taxon>Panagrolaimomorpha</taxon>
        <taxon>Strongyloidoidea</taxon>
        <taxon>Strongyloididae</taxon>
        <taxon>Parastrongyloides</taxon>
    </lineage>
</organism>
<evidence type="ECO:0000313" key="4">
    <source>
        <dbReference type="WBParaSite" id="PTRK_0001622700.1"/>
    </source>
</evidence>
<dbReference type="PANTHER" id="PTHR23048:SF49">
    <property type="entry name" value="FI08416P-RELATED"/>
    <property type="match status" value="1"/>
</dbReference>
<keyword evidence="1" id="KW-0677">Repeat</keyword>
<dbReference type="Proteomes" id="UP000038045">
    <property type="component" value="Unplaced"/>
</dbReference>
<dbReference type="SUPFAM" id="SSF47473">
    <property type="entry name" value="EF-hand"/>
    <property type="match status" value="1"/>
</dbReference>
<dbReference type="PROSITE" id="PS50222">
    <property type="entry name" value="EF_HAND_2"/>
    <property type="match status" value="2"/>
</dbReference>